<dbReference type="InterPro" id="IPR001509">
    <property type="entry name" value="Epimerase_deHydtase"/>
</dbReference>
<dbReference type="FunFam" id="3.40.50.720:FF:000336">
    <property type="entry name" value="Aldehyde reductase"/>
    <property type="match status" value="1"/>
</dbReference>
<dbReference type="AlphaFoldDB" id="A0A0M6Y376"/>
<feature type="domain" description="NAD-dependent epimerase/dehydratase" evidence="2">
    <location>
        <begin position="10"/>
        <end position="245"/>
    </location>
</feature>
<dbReference type="Pfam" id="PF01370">
    <property type="entry name" value="Epimerase"/>
    <property type="match status" value="1"/>
</dbReference>
<dbReference type="EMBL" id="CXST01000001">
    <property type="protein sequence ID" value="CTQ44003.1"/>
    <property type="molecule type" value="Genomic_DNA"/>
</dbReference>
<sequence>MTSFSTDAPVLVTGATGYVAGWLVKELLDAGITVHAAVRDPDRKDKVAHLQEIAAGSPGTLRFFRADLLEEGSYAEAMAGCAIVFHTASPFTTSVKDPQRELVEPAVKGTRSVLETATRTASVKRVVVTSSCAAIYTDAVDCLKAPGGKLTEEVWNTTASLEYQPYSFSKTLAEQEAWKIARAQDRFELVTVNPSLVIGPALNARPTSESFNIVRQMGDGTMKRGAPKLGLGVVDVRDLARAHMEAGFREEAEGRHIISGHDTNILELGKALIEKYGDRYPVPRQSLPKWIVWLVGPIVGGISRKFVTNNVDVKWRADNAKSKRALGVTYRPMKTSMEEMFQQMIDTGVFGK</sequence>
<dbReference type="PANTHER" id="PTHR10366:SF812">
    <property type="entry name" value="VPS9 DOMAIN-CONTAINING PROTEIN"/>
    <property type="match status" value="1"/>
</dbReference>
<protein>
    <submittedName>
        <fullName evidence="3">Short chain dehydrogenase</fullName>
    </submittedName>
</protein>
<evidence type="ECO:0000313" key="3">
    <source>
        <dbReference type="EMBL" id="CTQ44003.1"/>
    </source>
</evidence>
<evidence type="ECO:0000313" key="4">
    <source>
        <dbReference type="Proteomes" id="UP000048926"/>
    </source>
</evidence>
<dbReference type="STRING" id="187304.B0E33_17255"/>
<dbReference type="OrthoDB" id="9778052at2"/>
<dbReference type="Gene3D" id="3.40.50.720">
    <property type="entry name" value="NAD(P)-binding Rossmann-like Domain"/>
    <property type="match status" value="1"/>
</dbReference>
<dbReference type="InterPro" id="IPR036291">
    <property type="entry name" value="NAD(P)-bd_dom_sf"/>
</dbReference>
<evidence type="ECO:0000256" key="1">
    <source>
        <dbReference type="ARBA" id="ARBA00023002"/>
    </source>
</evidence>
<evidence type="ECO:0000259" key="2">
    <source>
        <dbReference type="Pfam" id="PF01370"/>
    </source>
</evidence>
<reference evidence="4" key="1">
    <citation type="submission" date="2015-07" db="EMBL/GenBank/DDBJ databases">
        <authorList>
            <person name="Rodrigo-Torres Lidia"/>
            <person name="Arahal R.David."/>
        </authorList>
    </citation>
    <scope>NUCLEOTIDE SEQUENCE [LARGE SCALE GENOMIC DNA]</scope>
    <source>
        <strain evidence="4">CECT 4801</strain>
    </source>
</reference>
<name>A0A0M6Y376_9HYPH</name>
<dbReference type="GO" id="GO:0016616">
    <property type="term" value="F:oxidoreductase activity, acting on the CH-OH group of donors, NAD or NADP as acceptor"/>
    <property type="evidence" value="ECO:0007669"/>
    <property type="project" value="TreeGrafter"/>
</dbReference>
<proteinExistence type="predicted"/>
<dbReference type="RefSeq" id="WP_055656298.1">
    <property type="nucleotide sequence ID" value="NZ_CXST01000001.1"/>
</dbReference>
<dbReference type="SUPFAM" id="SSF51735">
    <property type="entry name" value="NAD(P)-binding Rossmann-fold domains"/>
    <property type="match status" value="1"/>
</dbReference>
<keyword evidence="4" id="KW-1185">Reference proteome</keyword>
<accession>A0A0M6Y376</accession>
<dbReference type="PANTHER" id="PTHR10366">
    <property type="entry name" value="NAD DEPENDENT EPIMERASE/DEHYDRATASE"/>
    <property type="match status" value="1"/>
</dbReference>
<keyword evidence="1" id="KW-0560">Oxidoreductase</keyword>
<organism evidence="3 4">
    <name type="scientific">Roseibium aggregatum</name>
    <dbReference type="NCBI Taxonomy" id="187304"/>
    <lineage>
        <taxon>Bacteria</taxon>
        <taxon>Pseudomonadati</taxon>
        <taxon>Pseudomonadota</taxon>
        <taxon>Alphaproteobacteria</taxon>
        <taxon>Hyphomicrobiales</taxon>
        <taxon>Stappiaceae</taxon>
        <taxon>Roseibium</taxon>
    </lineage>
</organism>
<dbReference type="InterPro" id="IPR050425">
    <property type="entry name" value="NAD(P)_dehydrat-like"/>
</dbReference>
<gene>
    <name evidence="3" type="ORF">LAL4801_02445</name>
</gene>
<dbReference type="Proteomes" id="UP000048926">
    <property type="component" value="Unassembled WGS sequence"/>
</dbReference>